<reference evidence="4 5" key="1">
    <citation type="submission" date="2013-09" db="EMBL/GenBank/DDBJ databases">
        <title>High correlation between genotypes and phenotypes of environmental bacteria Comamonas testosteroni strains.</title>
        <authorList>
            <person name="Liu L."/>
            <person name="Zhu W."/>
            <person name="Xia X."/>
            <person name="Xu B."/>
            <person name="Luo M."/>
            <person name="Wang G."/>
        </authorList>
    </citation>
    <scope>NUCLEOTIDE SEQUENCE [LARGE SCALE GENOMIC DNA]</scope>
    <source>
        <strain evidence="3 4">DF2</strain>
        <strain evidence="2 5">JL14</strain>
    </source>
</reference>
<keyword evidence="4" id="KW-1185">Reference proteome</keyword>
<comment type="caution">
    <text evidence="2">The sequence shown here is derived from an EMBL/GenBank/DDBJ whole genome shotgun (WGS) entry which is preliminary data.</text>
</comment>
<dbReference type="Proteomes" id="UP000029567">
    <property type="component" value="Unassembled WGS sequence"/>
</dbReference>
<dbReference type="Pfam" id="PF14326">
    <property type="entry name" value="DUF4384"/>
    <property type="match status" value="1"/>
</dbReference>
<feature type="domain" description="DUF4384" evidence="1">
    <location>
        <begin position="100"/>
        <end position="174"/>
    </location>
</feature>
<evidence type="ECO:0000313" key="2">
    <source>
        <dbReference type="EMBL" id="KGG96404.1"/>
    </source>
</evidence>
<evidence type="ECO:0000313" key="5">
    <source>
        <dbReference type="Proteomes" id="UP000029567"/>
    </source>
</evidence>
<sequence length="304" mass="32207">MAACIGAQAQEPAFAAKSLFFGEDGNVQAVATSKVESTPNVAASKEGKAIAVSTAEKKQVERKNVAAKKSTKAQPIGAAYFVRLKRENAAPQDVLATHAFQTGDKFQVGLKVNRPSFVYIFNEAPDGQIAMLHPRPGQSAAIDAMGTVFLPGNGNFQFDGPPGTEKLLVLMSPDEIFQPNTVLQQMKPDLVTRAVLPLGPQPSPSQVNALAVNTAAPAQNNCSYTVADAGNYASKAIVFTEESHDTKLANNCQMHTAPAFASKAIVFADDPQPTVGQQVASYVVKPEGTKGQEPLLLKIQLAHH</sequence>
<gene>
    <name evidence="2" type="ORF">P245_05440</name>
    <name evidence="3" type="ORF">P608_25090</name>
</gene>
<evidence type="ECO:0000259" key="1">
    <source>
        <dbReference type="Pfam" id="PF14326"/>
    </source>
</evidence>
<organism evidence="2 5">
    <name type="scientific">Comamonas thiooxydans</name>
    <dbReference type="NCBI Taxonomy" id="363952"/>
    <lineage>
        <taxon>Bacteria</taxon>
        <taxon>Pseudomonadati</taxon>
        <taxon>Pseudomonadota</taxon>
        <taxon>Betaproteobacteria</taxon>
        <taxon>Burkholderiales</taxon>
        <taxon>Comamonadaceae</taxon>
        <taxon>Comamonas</taxon>
    </lineage>
</organism>
<dbReference type="AlphaFoldDB" id="A0A0E3BJ25"/>
<proteinExistence type="predicted"/>
<dbReference type="Proteomes" id="UP000029549">
    <property type="component" value="Unassembled WGS sequence"/>
</dbReference>
<name>A0A0E3BJ25_9BURK</name>
<dbReference type="EMBL" id="AWTN01000046">
    <property type="protein sequence ID" value="KGG96404.1"/>
    <property type="molecule type" value="Genomic_DNA"/>
</dbReference>
<dbReference type="InterPro" id="IPR025493">
    <property type="entry name" value="DUF4384"/>
</dbReference>
<dbReference type="EMBL" id="AWTP01000165">
    <property type="protein sequence ID" value="KGH03586.1"/>
    <property type="molecule type" value="Genomic_DNA"/>
</dbReference>
<protein>
    <recommendedName>
        <fullName evidence="1">DUF4384 domain-containing protein</fullName>
    </recommendedName>
</protein>
<evidence type="ECO:0000313" key="4">
    <source>
        <dbReference type="Proteomes" id="UP000029549"/>
    </source>
</evidence>
<evidence type="ECO:0000313" key="3">
    <source>
        <dbReference type="EMBL" id="KGH03586.1"/>
    </source>
</evidence>
<accession>A0A0E3BJ25</accession>